<evidence type="ECO:0000256" key="6">
    <source>
        <dbReference type="ARBA" id="ARBA00022598"/>
    </source>
</evidence>
<dbReference type="EMBL" id="AP018558">
    <property type="protein sequence ID" value="BBD76817.1"/>
    <property type="molecule type" value="Genomic_DNA"/>
</dbReference>
<dbReference type="CDD" id="cd24015">
    <property type="entry name" value="ASKHA_NBD_PanK-III"/>
    <property type="match status" value="1"/>
</dbReference>
<keyword evidence="6 16" id="KW-0436">Ligase</keyword>
<dbReference type="GO" id="GO:0005524">
    <property type="term" value="F:ATP binding"/>
    <property type="evidence" value="ECO:0007669"/>
    <property type="project" value="UniProtKB-UniRule"/>
</dbReference>
<dbReference type="InterPro" id="IPR004408">
    <property type="entry name" value="Biotin_CoA_COase_ligase"/>
</dbReference>
<comment type="pathway">
    <text evidence="4 13">Cofactor biosynthesis; coenzyme A biosynthesis; CoA from (R)-pantothenate: step 1/5.</text>
</comment>
<evidence type="ECO:0000256" key="10">
    <source>
        <dbReference type="ARBA" id="ARBA00022840"/>
    </source>
</evidence>
<dbReference type="HAMAP" id="MF_01274">
    <property type="entry name" value="Pantothen_kinase_3"/>
    <property type="match status" value="1"/>
</dbReference>
<feature type="binding site" evidence="13">
    <location>
        <position position="433"/>
    </location>
    <ligand>
        <name>substrate</name>
    </ligand>
</feature>
<feature type="region of interest" description="Disordered" evidence="14">
    <location>
        <begin position="502"/>
        <end position="529"/>
    </location>
</feature>
<evidence type="ECO:0000256" key="11">
    <source>
        <dbReference type="ARBA" id="ARBA00022958"/>
    </source>
</evidence>
<keyword evidence="17" id="KW-1185">Reference proteome</keyword>
<dbReference type="GO" id="GO:0005737">
    <property type="term" value="C:cytoplasm"/>
    <property type="evidence" value="ECO:0007669"/>
    <property type="project" value="UniProtKB-SubCell"/>
</dbReference>
<feature type="binding site" evidence="13">
    <location>
        <begin position="260"/>
        <end position="267"/>
    </location>
    <ligand>
        <name>ATP</name>
        <dbReference type="ChEBI" id="CHEBI:30616"/>
    </ligand>
</feature>
<organism evidence="16 17">
    <name type="scientific">Hydrogenophilus thermoluteolus</name>
    <name type="common">Pseudomonas hydrogenothermophila</name>
    <dbReference type="NCBI Taxonomy" id="297"/>
    <lineage>
        <taxon>Bacteria</taxon>
        <taxon>Pseudomonadati</taxon>
        <taxon>Pseudomonadota</taxon>
        <taxon>Hydrogenophilia</taxon>
        <taxon>Hydrogenophilales</taxon>
        <taxon>Hydrogenophilaceae</taxon>
        <taxon>Hydrogenophilus</taxon>
    </lineage>
</organism>
<evidence type="ECO:0000256" key="4">
    <source>
        <dbReference type="ARBA" id="ARBA00005225"/>
    </source>
</evidence>
<dbReference type="SUPFAM" id="SSF55681">
    <property type="entry name" value="Class II aaRS and biotin synthetases"/>
    <property type="match status" value="1"/>
</dbReference>
<accession>A0A2Z6DWK1</accession>
<feature type="active site" description="Proton acceptor" evidence="13">
    <location>
        <position position="352"/>
    </location>
</feature>
<evidence type="ECO:0000256" key="5">
    <source>
        <dbReference type="ARBA" id="ARBA00022490"/>
    </source>
</evidence>
<evidence type="ECO:0000256" key="1">
    <source>
        <dbReference type="ARBA" id="ARBA00001206"/>
    </source>
</evidence>
<comment type="subunit">
    <text evidence="13">Homodimer.</text>
</comment>
<dbReference type="KEGG" id="htl:HPTL_0549"/>
<reference evidence="16 17" key="1">
    <citation type="submission" date="2018-04" db="EMBL/GenBank/DDBJ databases">
        <title>Complete genome sequence of Hydrogenophilus thermoluteolus TH-1.</title>
        <authorList>
            <person name="Arai H."/>
        </authorList>
    </citation>
    <scope>NUCLEOTIDE SEQUENCE [LARGE SCALE GENOMIC DNA]</scope>
    <source>
        <strain evidence="16 17">TH-1</strain>
    </source>
</reference>
<feature type="domain" description="BPL/LPL catalytic" evidence="15">
    <location>
        <begin position="1"/>
        <end position="185"/>
    </location>
</feature>
<dbReference type="GO" id="GO:0004594">
    <property type="term" value="F:pantothenate kinase activity"/>
    <property type="evidence" value="ECO:0007669"/>
    <property type="project" value="UniProtKB-UniRule"/>
</dbReference>
<comment type="catalytic activity">
    <reaction evidence="1 13">
        <text>(R)-pantothenate + ATP = (R)-4'-phosphopantothenate + ADP + H(+)</text>
        <dbReference type="Rhea" id="RHEA:16373"/>
        <dbReference type="ChEBI" id="CHEBI:10986"/>
        <dbReference type="ChEBI" id="CHEBI:15378"/>
        <dbReference type="ChEBI" id="CHEBI:29032"/>
        <dbReference type="ChEBI" id="CHEBI:30616"/>
        <dbReference type="ChEBI" id="CHEBI:456216"/>
        <dbReference type="EC" id="2.7.1.33"/>
    </reaction>
</comment>
<feature type="compositionally biased region" description="Pro residues" evidence="14">
    <location>
        <begin position="505"/>
        <end position="518"/>
    </location>
</feature>
<evidence type="ECO:0000313" key="17">
    <source>
        <dbReference type="Proteomes" id="UP000262004"/>
    </source>
</evidence>
<dbReference type="PANTHER" id="PTHR12835:SF5">
    <property type="entry name" value="BIOTIN--PROTEIN LIGASE"/>
    <property type="match status" value="1"/>
</dbReference>
<evidence type="ECO:0000256" key="8">
    <source>
        <dbReference type="ARBA" id="ARBA00022741"/>
    </source>
</evidence>
<dbReference type="InterPro" id="IPR004143">
    <property type="entry name" value="BPL_LPL_catalytic"/>
</dbReference>
<keyword evidence="8 13" id="KW-0547">Nucleotide-binding</keyword>
<dbReference type="GO" id="GO:0004077">
    <property type="term" value="F:biotin--[biotin carboxyl-carrier protein] ligase activity"/>
    <property type="evidence" value="ECO:0007669"/>
    <property type="project" value="InterPro"/>
</dbReference>
<evidence type="ECO:0000256" key="14">
    <source>
        <dbReference type="SAM" id="MobiDB-lite"/>
    </source>
</evidence>
<keyword evidence="10 13" id="KW-0067">ATP-binding</keyword>
<evidence type="ECO:0000313" key="16">
    <source>
        <dbReference type="EMBL" id="BBD76817.1"/>
    </source>
</evidence>
<comment type="caution">
    <text evidence="13">Lacks conserved residue(s) required for the propagation of feature annotation.</text>
</comment>
<evidence type="ECO:0000256" key="2">
    <source>
        <dbReference type="ARBA" id="ARBA00001958"/>
    </source>
</evidence>
<evidence type="ECO:0000256" key="12">
    <source>
        <dbReference type="ARBA" id="ARBA00022993"/>
    </source>
</evidence>
<dbReference type="UniPathway" id="UPA00241">
    <property type="reaction ID" value="UER00352"/>
</dbReference>
<evidence type="ECO:0000259" key="15">
    <source>
        <dbReference type="PROSITE" id="PS51733"/>
    </source>
</evidence>
<comment type="cofactor">
    <cofactor evidence="13">
        <name>NH4(+)</name>
        <dbReference type="ChEBI" id="CHEBI:28938"/>
    </cofactor>
    <cofactor evidence="13">
        <name>K(+)</name>
        <dbReference type="ChEBI" id="CHEBI:29103"/>
    </cofactor>
    <text evidence="13">A monovalent cation. Ammonium or potassium.</text>
</comment>
<dbReference type="InterPro" id="IPR043129">
    <property type="entry name" value="ATPase_NBD"/>
</dbReference>
<dbReference type="CDD" id="cd16442">
    <property type="entry name" value="BPL"/>
    <property type="match status" value="1"/>
</dbReference>
<keyword evidence="5 13" id="KW-0963">Cytoplasm</keyword>
<dbReference type="Gene3D" id="3.30.420.40">
    <property type="match status" value="2"/>
</dbReference>
<keyword evidence="7 13" id="KW-0808">Transferase</keyword>
<dbReference type="PROSITE" id="PS51733">
    <property type="entry name" value="BPL_LPL_CATALYTIC"/>
    <property type="match status" value="1"/>
</dbReference>
<comment type="similarity">
    <text evidence="13">Belongs to the type III pantothenate kinase family.</text>
</comment>
<comment type="function">
    <text evidence="13">Catalyzes the phosphorylation of pantothenate (Pan), the first step in CoA biosynthesis.</text>
</comment>
<name>A0A2Z6DWK1_HYDTE</name>
<dbReference type="Proteomes" id="UP000262004">
    <property type="component" value="Chromosome"/>
</dbReference>
<dbReference type="AlphaFoldDB" id="A0A2Z6DWK1"/>
<dbReference type="NCBIfam" id="TIGR00121">
    <property type="entry name" value="birA_ligase"/>
    <property type="match status" value="1"/>
</dbReference>
<evidence type="ECO:0000256" key="9">
    <source>
        <dbReference type="ARBA" id="ARBA00022777"/>
    </source>
</evidence>
<proteinExistence type="inferred from homology"/>
<dbReference type="RefSeq" id="WP_170141250.1">
    <property type="nucleotide sequence ID" value="NZ_AP018558.1"/>
</dbReference>
<dbReference type="InterPro" id="IPR004619">
    <property type="entry name" value="Type_III_PanK"/>
</dbReference>
<evidence type="ECO:0000256" key="13">
    <source>
        <dbReference type="HAMAP-Rule" id="MF_01274"/>
    </source>
</evidence>
<dbReference type="NCBIfam" id="TIGR00671">
    <property type="entry name" value="baf"/>
    <property type="match status" value="1"/>
</dbReference>
<dbReference type="Pfam" id="PF03309">
    <property type="entry name" value="Pan_kinase"/>
    <property type="match status" value="1"/>
</dbReference>
<dbReference type="InterPro" id="IPR045864">
    <property type="entry name" value="aa-tRNA-synth_II/BPL/LPL"/>
</dbReference>
<comment type="cofactor">
    <cofactor evidence="2">
        <name>K(+)</name>
        <dbReference type="ChEBI" id="CHEBI:29103"/>
    </cofactor>
</comment>
<keyword evidence="11 13" id="KW-0630">Potassium</keyword>
<dbReference type="GO" id="GO:0015937">
    <property type="term" value="P:coenzyme A biosynthetic process"/>
    <property type="evidence" value="ECO:0007669"/>
    <property type="project" value="UniProtKB-UniRule"/>
</dbReference>
<keyword evidence="9 13" id="KW-0418">Kinase</keyword>
<comment type="subcellular location">
    <subcellularLocation>
        <location evidence="3 13">Cytoplasm</location>
    </subcellularLocation>
</comment>
<keyword evidence="12 13" id="KW-0173">Coenzyme A biosynthesis</keyword>
<feature type="binding site" evidence="13">
    <location>
        <position position="343"/>
    </location>
    <ligand>
        <name>substrate</name>
    </ligand>
</feature>
<protein>
    <recommendedName>
        <fullName evidence="13">Type III pantothenate kinase</fullName>
        <ecNumber evidence="13">2.7.1.33</ecNumber>
    </recommendedName>
    <alternativeName>
        <fullName evidence="13">PanK-III</fullName>
    </alternativeName>
    <alternativeName>
        <fullName evidence="13">Pantothenic acid kinase</fullName>
    </alternativeName>
</protein>
<feature type="binding site" evidence="13">
    <location>
        <begin position="350"/>
        <end position="353"/>
    </location>
    <ligand>
        <name>substrate</name>
    </ligand>
</feature>
<evidence type="ECO:0000256" key="7">
    <source>
        <dbReference type="ARBA" id="ARBA00022679"/>
    </source>
</evidence>
<dbReference type="Gene3D" id="3.30.930.10">
    <property type="entry name" value="Bira Bifunctional Protein, Domain 2"/>
    <property type="match status" value="1"/>
</dbReference>
<gene>
    <name evidence="13" type="primary">coaX</name>
    <name evidence="16" type="ORF">HPTL_0549</name>
</gene>
<dbReference type="Pfam" id="PF03099">
    <property type="entry name" value="BPL_LplA_LipB"/>
    <property type="match status" value="1"/>
</dbReference>
<feature type="binding site" evidence="13">
    <location>
        <position position="375"/>
    </location>
    <ligand>
        <name>ATP</name>
        <dbReference type="ChEBI" id="CHEBI:30616"/>
    </ligand>
</feature>
<dbReference type="EC" id="2.7.1.33" evidence="13"/>
<evidence type="ECO:0000256" key="3">
    <source>
        <dbReference type="ARBA" id="ARBA00004496"/>
    </source>
</evidence>
<dbReference type="PANTHER" id="PTHR12835">
    <property type="entry name" value="BIOTIN PROTEIN LIGASE"/>
    <property type="match status" value="1"/>
</dbReference>
<sequence length="529" mass="56467">MPTAPTLHWLALDACTSTNDIAAQQAESLAPGHYLAVTAQRQTAGRGQSGRRWTMPEGAGIAFSVATRLPPQTNLEGLSLAVGAALAERLELLDLPVRLKWPNDLLVAERKLGGILVEAQWRGQAPPIVVVGVGLNHRAAPRLDDRDPWTLPPTALAEHLTLVPPAETLLQTLVGAVVAVLEDFRCGAGFTPWQAAWWARAAWRDRWLQLLPAHETTEPHLVRLSGVNARGELQVTTAAGAHQTLTSAAARIRPVPLLLDLGNSRGKWYWRDDAQGAFAYDDTALEAWWQQLTPLLSTIPCVVGVSVTTPSRTQAITARFAAHRIPCHWIAPSQHGAGVLNQYRNPQQLGADRWVTAVGAWHAGLAPAVIVGCGTATTLDWLDETGAFRGGAILPGIDAMFAALAARTARLPQLDPRRAVDQIATAPFPPTDTETAIATGVWLAQKGAIAAFTAQVAKQTSILPRVILHGGAAPLLSPHVDIPHEVRDNLLFLGLAALACAQPESHPPQTPPEPPTGPSAPSTHNEETS</sequence>
<dbReference type="SUPFAM" id="SSF53067">
    <property type="entry name" value="Actin-like ATPase domain"/>
    <property type="match status" value="2"/>
</dbReference>